<dbReference type="InterPro" id="IPR011008">
    <property type="entry name" value="Dimeric_a/b-barrel"/>
</dbReference>
<name>A0A7G9YBI4_9EURY</name>
<protein>
    <recommendedName>
        <fullName evidence="1">Transcription regulator AsnC/Lrp ligand binding domain-containing protein</fullName>
    </recommendedName>
</protein>
<evidence type="ECO:0000313" key="2">
    <source>
        <dbReference type="EMBL" id="QNO42191.1"/>
    </source>
</evidence>
<accession>A0A7G9YBI4</accession>
<dbReference type="EMBL" id="MT631136">
    <property type="protein sequence ID" value="QNO45609.1"/>
    <property type="molecule type" value="Genomic_DNA"/>
</dbReference>
<dbReference type="SUPFAM" id="SSF54909">
    <property type="entry name" value="Dimeric alpha+beta barrel"/>
    <property type="match status" value="1"/>
</dbReference>
<organism evidence="4">
    <name type="scientific">Candidatus Methanogaster sp. ANME-2c ERB4</name>
    <dbReference type="NCBI Taxonomy" id="2759911"/>
    <lineage>
        <taxon>Archaea</taxon>
        <taxon>Methanobacteriati</taxon>
        <taxon>Methanobacteriota</taxon>
        <taxon>Stenosarchaea group</taxon>
        <taxon>Methanomicrobia</taxon>
        <taxon>Methanosarcinales</taxon>
        <taxon>ANME-2 cluster</taxon>
        <taxon>Candidatus Methanogasteraceae</taxon>
        <taxon>Candidatus Methanogaster</taxon>
    </lineage>
</organism>
<proteinExistence type="predicted"/>
<dbReference type="InterPro" id="IPR019887">
    <property type="entry name" value="Tscrpt_reg_AsnC/Lrp_C"/>
</dbReference>
<dbReference type="Pfam" id="PF01037">
    <property type="entry name" value="AsnC_trans_reg"/>
    <property type="match status" value="1"/>
</dbReference>
<evidence type="ECO:0000313" key="4">
    <source>
        <dbReference type="EMBL" id="QNO45368.1"/>
    </source>
</evidence>
<dbReference type="EMBL" id="MT630718">
    <property type="protein sequence ID" value="QNO42191.1"/>
    <property type="molecule type" value="Genomic_DNA"/>
</dbReference>
<sequence>MVIGVTMINVVPGQEKATYSELCDLDGVKEVYHVFGEYDFVAVIDVQGLSALNKLVDHIRENKSVTATKTVVGAEL</sequence>
<evidence type="ECO:0000313" key="5">
    <source>
        <dbReference type="EMBL" id="QNO45609.1"/>
    </source>
</evidence>
<gene>
    <name evidence="5" type="ORF">JMABOEBK_00006</name>
    <name evidence="4" type="ORF">KKJLOPGH_00006</name>
    <name evidence="3" type="ORF">OODLAJBE_00008</name>
    <name evidence="2" type="ORF">OONBJFFA_00006</name>
</gene>
<evidence type="ECO:0000313" key="3">
    <source>
        <dbReference type="EMBL" id="QNO43166.1"/>
    </source>
</evidence>
<dbReference type="EMBL" id="MT630794">
    <property type="protein sequence ID" value="QNO43166.1"/>
    <property type="molecule type" value="Genomic_DNA"/>
</dbReference>
<dbReference type="EMBL" id="MT631103">
    <property type="protein sequence ID" value="QNO45368.1"/>
    <property type="molecule type" value="Genomic_DNA"/>
</dbReference>
<reference evidence="4" key="1">
    <citation type="submission" date="2020-06" db="EMBL/GenBank/DDBJ databases">
        <title>Unique genomic features of the anaerobic methanotrophic archaea.</title>
        <authorList>
            <person name="Chadwick G.L."/>
            <person name="Skennerton C.T."/>
            <person name="Laso-Perez R."/>
            <person name="Leu A.O."/>
            <person name="Speth D.R."/>
            <person name="Yu H."/>
            <person name="Morgan-Lang C."/>
            <person name="Hatzenpichler R."/>
            <person name="Goudeau D."/>
            <person name="Malmstrom R."/>
            <person name="Brazelton W.J."/>
            <person name="Woyke T."/>
            <person name="Hallam S.J."/>
            <person name="Tyson G.W."/>
            <person name="Wegener G."/>
            <person name="Boetius A."/>
            <person name="Orphan V."/>
        </authorList>
    </citation>
    <scope>NUCLEOTIDE SEQUENCE</scope>
</reference>
<evidence type="ECO:0000259" key="1">
    <source>
        <dbReference type="Pfam" id="PF01037"/>
    </source>
</evidence>
<feature type="domain" description="Transcription regulator AsnC/Lrp ligand binding" evidence="1">
    <location>
        <begin position="7"/>
        <end position="72"/>
    </location>
</feature>
<dbReference type="AlphaFoldDB" id="A0A7G9YBI4"/>
<dbReference type="Gene3D" id="3.30.70.920">
    <property type="match status" value="1"/>
</dbReference>